<dbReference type="Proteomes" id="UP000507470">
    <property type="component" value="Unassembled WGS sequence"/>
</dbReference>
<organism evidence="3 4">
    <name type="scientific">Mytilus coruscus</name>
    <name type="common">Sea mussel</name>
    <dbReference type="NCBI Taxonomy" id="42192"/>
    <lineage>
        <taxon>Eukaryota</taxon>
        <taxon>Metazoa</taxon>
        <taxon>Spiralia</taxon>
        <taxon>Lophotrochozoa</taxon>
        <taxon>Mollusca</taxon>
        <taxon>Bivalvia</taxon>
        <taxon>Autobranchia</taxon>
        <taxon>Pteriomorphia</taxon>
        <taxon>Mytilida</taxon>
        <taxon>Mytiloidea</taxon>
        <taxon>Mytilidae</taxon>
        <taxon>Mytilinae</taxon>
        <taxon>Mytilus</taxon>
    </lineage>
</organism>
<dbReference type="InterPro" id="IPR036597">
    <property type="entry name" value="Fido-like_dom_sf"/>
</dbReference>
<feature type="compositionally biased region" description="Basic and acidic residues" evidence="1">
    <location>
        <begin position="113"/>
        <end position="127"/>
    </location>
</feature>
<keyword evidence="4" id="KW-1185">Reference proteome</keyword>
<proteinExistence type="predicted"/>
<evidence type="ECO:0000313" key="3">
    <source>
        <dbReference type="EMBL" id="CAC5399073.1"/>
    </source>
</evidence>
<dbReference type="OrthoDB" id="6059759at2759"/>
<gene>
    <name evidence="3" type="ORF">MCOR_33368</name>
</gene>
<dbReference type="EMBL" id="CACVKT020005972">
    <property type="protein sequence ID" value="CAC5399073.1"/>
    <property type="molecule type" value="Genomic_DNA"/>
</dbReference>
<feature type="region of interest" description="Disordered" evidence="1">
    <location>
        <begin position="113"/>
        <end position="148"/>
    </location>
</feature>
<name>A0A6J8CRH1_MYTCO</name>
<evidence type="ECO:0000313" key="4">
    <source>
        <dbReference type="Proteomes" id="UP000507470"/>
    </source>
</evidence>
<reference evidence="3 4" key="1">
    <citation type="submission" date="2020-06" db="EMBL/GenBank/DDBJ databases">
        <authorList>
            <person name="Li R."/>
            <person name="Bekaert M."/>
        </authorList>
    </citation>
    <scope>NUCLEOTIDE SEQUENCE [LARGE SCALE GENOMIC DNA]</scope>
    <source>
        <strain evidence="4">wild</strain>
    </source>
</reference>
<dbReference type="AlphaFoldDB" id="A0A6J8CRH1"/>
<accession>A0A6J8CRH1</accession>
<dbReference type="PROSITE" id="PS51459">
    <property type="entry name" value="FIDO"/>
    <property type="match status" value="1"/>
</dbReference>
<dbReference type="Pfam" id="PF02661">
    <property type="entry name" value="Fic"/>
    <property type="match status" value="1"/>
</dbReference>
<evidence type="ECO:0000256" key="1">
    <source>
        <dbReference type="SAM" id="MobiDB-lite"/>
    </source>
</evidence>
<dbReference type="InterPro" id="IPR003812">
    <property type="entry name" value="Fido"/>
</dbReference>
<sequence>MCAATLYLSLRYDMACRRFLTFEPIDEPSWRKRDSKYECVPTVKEMIKDIVNYHTKWLRKQRNSGKNSFVEAKREMMMEFLFRVQQGEDIGVNDQGTFEQVFNAEMKYFEKTGQKRECSESGKDLPRKKIRNESPNNEQRSDQDSLPDSFDVKDYIIENLTDKGNDENNKINETRNLLRGYWHLKHELKKLSDEEQSNYVGEIDVETCIQDCHGVLMRDLLDETKTQPGKFSVLPRSANFDGKDFFYPSYATEEIAFQAVDTIVLEYNKMVMEISKIKNKHEKLEHSLKCATVLLFGFLTLHPFSDGNGRLARLLCSHCLKVFCPFPTSIYNVFSHSTRDDYLRALVNARQHLNIDPDQLKHAEDAIKEAELILEQKPNELCSLVIESNWFTWRQFLHRIGEDILLFEFEKTGNK</sequence>
<feature type="domain" description="Fido" evidence="2">
    <location>
        <begin position="204"/>
        <end position="369"/>
    </location>
</feature>
<dbReference type="Gene3D" id="1.10.3290.10">
    <property type="entry name" value="Fido-like domain"/>
    <property type="match status" value="1"/>
</dbReference>
<evidence type="ECO:0000259" key="2">
    <source>
        <dbReference type="PROSITE" id="PS51459"/>
    </source>
</evidence>
<protein>
    <recommendedName>
        <fullName evidence="2">Fido domain-containing protein</fullName>
    </recommendedName>
</protein>
<dbReference type="SUPFAM" id="SSF140931">
    <property type="entry name" value="Fic-like"/>
    <property type="match status" value="1"/>
</dbReference>